<dbReference type="GO" id="GO:0009279">
    <property type="term" value="C:cell outer membrane"/>
    <property type="evidence" value="ECO:0007669"/>
    <property type="project" value="UniProtKB-SubCell"/>
</dbReference>
<comment type="subcellular location">
    <subcellularLocation>
        <location evidence="1">Cell outer membrane</location>
        <topology evidence="1">Multi-pass membrane protein</topology>
    </subcellularLocation>
</comment>
<dbReference type="EMBL" id="OKRB01000077">
    <property type="protein sequence ID" value="SPE19140.1"/>
    <property type="molecule type" value="Genomic_DNA"/>
</dbReference>
<dbReference type="GO" id="GO:0044718">
    <property type="term" value="P:siderophore transmembrane transport"/>
    <property type="evidence" value="ECO:0007669"/>
    <property type="project" value="TreeGrafter"/>
</dbReference>
<sequence>MLQRKLWLRTQASVTSSYDCQQAGTKQNQFINRPRRFTGWRIAASSIALAVLCFLALPAGHAQVTATLSGTVEDQSGGVIPNAQVLLTNEATKESRAEQTNGAGLYAFPSLVPGNYDIKASAKGFKSKVITGIVLNAGDARTVPALDLTVGETTETVTVSATSEMIPVENGQRTDVLSSSDIENLALEGRDTTELLRVLPGTTVESGGLTSTAPMFSDLNVTVDDSAIGNGYDINGAVNRGGTAILSDGADMIDVGNMASSLTIIDPEMTSQVSVQASNISADQPFGPVVVSTISKSGTANYHGDGYFNARNNVLNANGWQQKAAGKALGPQHYYYPGGSFGGPVPGTHKHLLFWGGYERWLQNQGNQNVLTSFIPTPEMMQGDFSMDNADNQAVCPKGFFQGTPPGGYPGGSWCSDLGGTVLANGTTTASLPTPASTGTVTIGSNSYTVDNGQKFPAGFLDPGAAALAKIWPKANFDPGTPNSPCSGCNYYEPIVNINNGWIWRVRLDYLLGDNTKIYGSYQQAFSSQLAQGNGAHLYWTPGNAIPYPGGGEPENSYGKTIAGHIVHNFNSTTTADFMAAWAFGSYPFTEPSQQAAERSTLGYPDSYGKVFAPPSGSSLGSLNIPAYNSAGSETFPDFSQDSIFENPKGSYAVKKEAPQFSLTLTKVWGPHTIKMGGFTQTTDNYQSTFGSYLDGDMQFGFGQNPDYITGTTIGSPHNATANFVNGNMSSYGENNSAPIQDLAEMATAAFVDDTWKVTPRLTAELGIRMEHVGHWYDRAKTGVPVFYPGRVISDYFNGKYAPGFYWHSIDAGVPLSGQPNRFAYADPRFGVSYDLFGHGNTILRGGWGVYRFVTQVNTIQAALQSAQDVVGFPYSGGHRLQMQSISKLTYSPCPSATKSPSSCGAQSGQTGLDPTDYGQPMTQAYNFTIDQRLPWNSQFEIAYVGSKTSQLVDDGEDIEGSNYSELANQNKTPIGALFAPDPVTGKLATNPENVTENPNLSNFTETATGNVLADYHPLGVAYGTSGVYMIQNTGYGNYNGVQASWTKTTGHLTFNLNAAWSKTLATSLQENPYVVRLNYGPPAIDRPLVYNASYTYASGTLHTGSTLLNQLGGGWTISGISTWQKGGYIPAALGNGNPNFGMGLSYINQPKDPSSNGLAKDTGVGTGIGDATYFGTDEAIPIIPALTCNPTQGLASHQVLNGKCFNAPTVGTQGGKAFPYMNATPYFDNDLALYRTFPIHESQNVQLRVSAFDWLNHSLLEFAGGSYYSVNYNVDYNSKAITPNFNQGSTGANAFGLMTVRSQLPYARVIELDVKYSF</sequence>
<evidence type="ECO:0000256" key="3">
    <source>
        <dbReference type="ARBA" id="ARBA00022452"/>
    </source>
</evidence>
<feature type="transmembrane region" description="Helical" evidence="8">
    <location>
        <begin position="39"/>
        <end position="59"/>
    </location>
</feature>
<protein>
    <submittedName>
        <fullName evidence="10">Cna protein B-type domain protein</fullName>
    </submittedName>
</protein>
<dbReference type="InterPro" id="IPR057601">
    <property type="entry name" value="Oar-like_b-barrel"/>
</dbReference>
<evidence type="ECO:0000313" key="10">
    <source>
        <dbReference type="EMBL" id="SPE19140.1"/>
    </source>
</evidence>
<dbReference type="InterPro" id="IPR008969">
    <property type="entry name" value="CarboxyPept-like_regulatory"/>
</dbReference>
<keyword evidence="3" id="KW-1134">Transmembrane beta strand</keyword>
<name>A0A2N9L7A2_9BACT</name>
<dbReference type="Gene3D" id="2.40.170.20">
    <property type="entry name" value="TonB-dependent receptor, beta-barrel domain"/>
    <property type="match status" value="1"/>
</dbReference>
<dbReference type="Pfam" id="PF25183">
    <property type="entry name" value="OMP_b-brl_4"/>
    <property type="match status" value="1"/>
</dbReference>
<keyword evidence="5" id="KW-0732">Signal</keyword>
<keyword evidence="7" id="KW-0998">Cell outer membrane</keyword>
<accession>A0A2N9L7A2</accession>
<keyword evidence="4 8" id="KW-0812">Transmembrane</keyword>
<dbReference type="GO" id="GO:0015344">
    <property type="term" value="F:siderophore uptake transmembrane transporter activity"/>
    <property type="evidence" value="ECO:0007669"/>
    <property type="project" value="TreeGrafter"/>
</dbReference>
<evidence type="ECO:0000256" key="6">
    <source>
        <dbReference type="ARBA" id="ARBA00023136"/>
    </source>
</evidence>
<reference evidence="11" key="1">
    <citation type="submission" date="2018-02" db="EMBL/GenBank/DDBJ databases">
        <authorList>
            <person name="Hausmann B."/>
        </authorList>
    </citation>
    <scope>NUCLEOTIDE SEQUENCE [LARGE SCALE GENOMIC DNA]</scope>
    <source>
        <strain evidence="11">Peat soil MAG SbA5</strain>
    </source>
</reference>
<keyword evidence="2" id="KW-0813">Transport</keyword>
<evidence type="ECO:0000313" key="11">
    <source>
        <dbReference type="Proteomes" id="UP000239735"/>
    </source>
</evidence>
<dbReference type="PANTHER" id="PTHR30069">
    <property type="entry name" value="TONB-DEPENDENT OUTER MEMBRANE RECEPTOR"/>
    <property type="match status" value="1"/>
</dbReference>
<evidence type="ECO:0000256" key="7">
    <source>
        <dbReference type="ARBA" id="ARBA00023237"/>
    </source>
</evidence>
<evidence type="ECO:0000256" key="1">
    <source>
        <dbReference type="ARBA" id="ARBA00004571"/>
    </source>
</evidence>
<dbReference type="InterPro" id="IPR036942">
    <property type="entry name" value="Beta-barrel_TonB_sf"/>
</dbReference>
<dbReference type="Gene3D" id="2.60.40.1120">
    <property type="entry name" value="Carboxypeptidase-like, regulatory domain"/>
    <property type="match status" value="1"/>
</dbReference>
<evidence type="ECO:0000256" key="5">
    <source>
        <dbReference type="ARBA" id="ARBA00022729"/>
    </source>
</evidence>
<dbReference type="SUPFAM" id="SSF49464">
    <property type="entry name" value="Carboxypeptidase regulatory domain-like"/>
    <property type="match status" value="1"/>
</dbReference>
<proteinExistence type="predicted"/>
<dbReference type="Proteomes" id="UP000239735">
    <property type="component" value="Unassembled WGS sequence"/>
</dbReference>
<evidence type="ECO:0000256" key="4">
    <source>
        <dbReference type="ARBA" id="ARBA00022692"/>
    </source>
</evidence>
<evidence type="ECO:0000256" key="2">
    <source>
        <dbReference type="ARBA" id="ARBA00022448"/>
    </source>
</evidence>
<organism evidence="10 11">
    <name type="scientific">Candidatus Sulfuritelmatomonas gaucii</name>
    <dbReference type="NCBI Taxonomy" id="2043161"/>
    <lineage>
        <taxon>Bacteria</taxon>
        <taxon>Pseudomonadati</taxon>
        <taxon>Acidobacteriota</taxon>
        <taxon>Terriglobia</taxon>
        <taxon>Terriglobales</taxon>
        <taxon>Acidobacteriaceae</taxon>
        <taxon>Candidatus Sulfuritelmatomonas</taxon>
    </lineage>
</organism>
<evidence type="ECO:0000259" key="9">
    <source>
        <dbReference type="Pfam" id="PF25183"/>
    </source>
</evidence>
<dbReference type="SUPFAM" id="SSF56935">
    <property type="entry name" value="Porins"/>
    <property type="match status" value="1"/>
</dbReference>
<dbReference type="PANTHER" id="PTHR30069:SF29">
    <property type="entry name" value="HEMOGLOBIN AND HEMOGLOBIN-HAPTOGLOBIN-BINDING PROTEIN 1-RELATED"/>
    <property type="match status" value="1"/>
</dbReference>
<dbReference type="OrthoDB" id="97893at2"/>
<dbReference type="InterPro" id="IPR039426">
    <property type="entry name" value="TonB-dep_rcpt-like"/>
</dbReference>
<gene>
    <name evidence="10" type="ORF">SBA5_210004</name>
</gene>
<evidence type="ECO:0000256" key="8">
    <source>
        <dbReference type="SAM" id="Phobius"/>
    </source>
</evidence>
<keyword evidence="8" id="KW-1133">Transmembrane helix</keyword>
<feature type="domain" description="TonB-dependent transporter Oar-like beta-barrel" evidence="9">
    <location>
        <begin position="294"/>
        <end position="1264"/>
    </location>
</feature>
<keyword evidence="6 8" id="KW-0472">Membrane</keyword>
<dbReference type="Pfam" id="PF13620">
    <property type="entry name" value="CarboxypepD_reg"/>
    <property type="match status" value="1"/>
</dbReference>